<protein>
    <submittedName>
        <fullName evidence="1">Uncharacterized protein</fullName>
    </submittedName>
</protein>
<dbReference type="KEGG" id="ipc:IPA_08115"/>
<reference evidence="1" key="1">
    <citation type="submission" date="2013-11" db="EMBL/GenBank/DDBJ databases">
        <title>Comparative genomics of Ignicoccus.</title>
        <authorList>
            <person name="Podar M."/>
        </authorList>
    </citation>
    <scope>NUCLEOTIDE SEQUENCE</scope>
    <source>
        <strain evidence="1">DSM 13166</strain>
    </source>
</reference>
<evidence type="ECO:0000313" key="2">
    <source>
        <dbReference type="Proteomes" id="UP001063698"/>
    </source>
</evidence>
<gene>
    <name evidence="1" type="ORF">IPA_08115</name>
</gene>
<organism evidence="1 2">
    <name type="scientific">Ignicoccus pacificus DSM 13166</name>
    <dbReference type="NCBI Taxonomy" id="940294"/>
    <lineage>
        <taxon>Archaea</taxon>
        <taxon>Thermoproteota</taxon>
        <taxon>Thermoprotei</taxon>
        <taxon>Desulfurococcales</taxon>
        <taxon>Desulfurococcaceae</taxon>
        <taxon>Ignicoccus</taxon>
    </lineage>
</organism>
<proteinExistence type="predicted"/>
<keyword evidence="2" id="KW-1185">Reference proteome</keyword>
<accession>A0A977PL83</accession>
<evidence type="ECO:0000313" key="1">
    <source>
        <dbReference type="EMBL" id="UXD22772.1"/>
    </source>
</evidence>
<name>A0A977PL83_9CREN</name>
<sequence length="97" mass="11259">MVKSVKRVRIRFTKAKWPSKAFAEIMNAVAEQFPDSEVLLVRAGQSIPILDINVYVEDLSDNQLKELEKRILNILTDHDISHVIYKKMKVFDVEEES</sequence>
<dbReference type="EMBL" id="CP006868">
    <property type="protein sequence ID" value="UXD22772.1"/>
    <property type="molecule type" value="Genomic_DNA"/>
</dbReference>
<dbReference type="AlphaFoldDB" id="A0A977PL83"/>
<dbReference type="Proteomes" id="UP001063698">
    <property type="component" value="Chromosome"/>
</dbReference>